<accession>A0A224YJB4</accession>
<organism evidence="2">
    <name type="scientific">Rhipicephalus zambeziensis</name>
    <dbReference type="NCBI Taxonomy" id="60191"/>
    <lineage>
        <taxon>Eukaryota</taxon>
        <taxon>Metazoa</taxon>
        <taxon>Ecdysozoa</taxon>
        <taxon>Arthropoda</taxon>
        <taxon>Chelicerata</taxon>
        <taxon>Arachnida</taxon>
        <taxon>Acari</taxon>
        <taxon>Parasitiformes</taxon>
        <taxon>Ixodida</taxon>
        <taxon>Ixodoidea</taxon>
        <taxon>Ixodidae</taxon>
        <taxon>Rhipicephalinae</taxon>
        <taxon>Rhipicephalus</taxon>
        <taxon>Rhipicephalus</taxon>
    </lineage>
</organism>
<feature type="chain" id="PRO_5012759191" description="Secreted protein" evidence="1">
    <location>
        <begin position="20"/>
        <end position="80"/>
    </location>
</feature>
<reference evidence="2" key="1">
    <citation type="journal article" date="2017" name="Parasit. Vectors">
        <title>Sialotranscriptomics of Rhipicephalus zambeziensis reveals intricate expression profiles of secretory proteins and suggests tight temporal transcriptional regulation during blood-feeding.</title>
        <authorList>
            <person name="de Castro M.H."/>
            <person name="de Klerk D."/>
            <person name="Pienaar R."/>
            <person name="Rees D.J.G."/>
            <person name="Mans B.J."/>
        </authorList>
    </citation>
    <scope>NUCLEOTIDE SEQUENCE</scope>
    <source>
        <tissue evidence="2">Salivary glands</tissue>
    </source>
</reference>
<feature type="signal peptide" evidence="1">
    <location>
        <begin position="1"/>
        <end position="19"/>
    </location>
</feature>
<dbReference type="AlphaFoldDB" id="A0A224YJB4"/>
<keyword evidence="1" id="KW-0732">Signal</keyword>
<dbReference type="EMBL" id="GFPF01003157">
    <property type="protein sequence ID" value="MAA14303.1"/>
    <property type="molecule type" value="Transcribed_RNA"/>
</dbReference>
<protein>
    <recommendedName>
        <fullName evidence="3">Secreted protein</fullName>
    </recommendedName>
</protein>
<evidence type="ECO:0000256" key="1">
    <source>
        <dbReference type="SAM" id="SignalP"/>
    </source>
</evidence>
<evidence type="ECO:0008006" key="3">
    <source>
        <dbReference type="Google" id="ProtNLM"/>
    </source>
</evidence>
<name>A0A224YJB4_9ACAR</name>
<proteinExistence type="predicted"/>
<sequence length="80" mass="8922">MQHSSVLLFSLQLCMGALSHRHPGCWLMLERSTLLCPQSLQHWGGSLACCLPPRHHQAVCWSRGSIMAERRPFPPVSSAT</sequence>
<evidence type="ECO:0000313" key="2">
    <source>
        <dbReference type="EMBL" id="MAA14303.1"/>
    </source>
</evidence>